<keyword evidence="3" id="KW-1185">Reference proteome</keyword>
<accession>A0ABU6ZKL6</accession>
<comment type="caution">
    <text evidence="2">The sequence shown here is derived from an EMBL/GenBank/DDBJ whole genome shotgun (WGS) entry which is preliminary data.</text>
</comment>
<reference evidence="2 3" key="1">
    <citation type="journal article" date="2023" name="Plants (Basel)">
        <title>Bridging the Gap: Combining Genomics and Transcriptomics Approaches to Understand Stylosanthes scabra, an Orphan Legume from the Brazilian Caatinga.</title>
        <authorList>
            <person name="Ferreira-Neto J.R.C."/>
            <person name="da Silva M.D."/>
            <person name="Binneck E."/>
            <person name="de Melo N.F."/>
            <person name="da Silva R.H."/>
            <person name="de Melo A.L.T.M."/>
            <person name="Pandolfi V."/>
            <person name="Bustamante F.O."/>
            <person name="Brasileiro-Vidal A.C."/>
            <person name="Benko-Iseppon A.M."/>
        </authorList>
    </citation>
    <scope>NUCLEOTIDE SEQUENCE [LARGE SCALE GENOMIC DNA]</scope>
    <source>
        <tissue evidence="2">Leaves</tissue>
    </source>
</reference>
<feature type="non-terminal residue" evidence="2">
    <location>
        <position position="1"/>
    </location>
</feature>
<organism evidence="2 3">
    <name type="scientific">Stylosanthes scabra</name>
    <dbReference type="NCBI Taxonomy" id="79078"/>
    <lineage>
        <taxon>Eukaryota</taxon>
        <taxon>Viridiplantae</taxon>
        <taxon>Streptophyta</taxon>
        <taxon>Embryophyta</taxon>
        <taxon>Tracheophyta</taxon>
        <taxon>Spermatophyta</taxon>
        <taxon>Magnoliopsida</taxon>
        <taxon>eudicotyledons</taxon>
        <taxon>Gunneridae</taxon>
        <taxon>Pentapetalae</taxon>
        <taxon>rosids</taxon>
        <taxon>fabids</taxon>
        <taxon>Fabales</taxon>
        <taxon>Fabaceae</taxon>
        <taxon>Papilionoideae</taxon>
        <taxon>50 kb inversion clade</taxon>
        <taxon>dalbergioids sensu lato</taxon>
        <taxon>Dalbergieae</taxon>
        <taxon>Pterocarpus clade</taxon>
        <taxon>Stylosanthes</taxon>
    </lineage>
</organism>
<feature type="region of interest" description="Disordered" evidence="1">
    <location>
        <begin position="161"/>
        <end position="180"/>
    </location>
</feature>
<evidence type="ECO:0000256" key="1">
    <source>
        <dbReference type="SAM" id="MobiDB-lite"/>
    </source>
</evidence>
<protein>
    <recommendedName>
        <fullName evidence="4">Protein TIC 214</fullName>
    </recommendedName>
</protein>
<gene>
    <name evidence="2" type="ORF">PIB30_065025</name>
</gene>
<dbReference type="Proteomes" id="UP001341840">
    <property type="component" value="Unassembled WGS sequence"/>
</dbReference>
<evidence type="ECO:0000313" key="2">
    <source>
        <dbReference type="EMBL" id="MED6222495.1"/>
    </source>
</evidence>
<proteinExistence type="predicted"/>
<evidence type="ECO:0000313" key="3">
    <source>
        <dbReference type="Proteomes" id="UP001341840"/>
    </source>
</evidence>
<sequence>KSLIHKSSIRYVNKRNIASKRPFRSPTIIPKGLVARANAPMETMLEKLSSFIEALPERGRSNWQGRIERGRRWVIFTCNKLSPQFLRGIDQLPKKLTQENNISTSRTTNSQTTKFFWSDNRAPFNKIQTSSINKSFPEEVPQHSRDVFANSLREKGNLHIINGKRRSNRVDEAKTTSPIE</sequence>
<dbReference type="EMBL" id="JASCZI010272503">
    <property type="protein sequence ID" value="MED6222495.1"/>
    <property type="molecule type" value="Genomic_DNA"/>
</dbReference>
<evidence type="ECO:0008006" key="4">
    <source>
        <dbReference type="Google" id="ProtNLM"/>
    </source>
</evidence>
<name>A0ABU6ZKL6_9FABA</name>